<dbReference type="AlphaFoldDB" id="A0A3B0IY31"/>
<protein>
    <submittedName>
        <fullName evidence="1">Uncharacterized protein</fullName>
    </submittedName>
</protein>
<organism evidence="1">
    <name type="scientific">Wolbachia endosymbiont of Aleurodicus floccissimus</name>
    <dbReference type="NCBI Taxonomy" id="2152762"/>
    <lineage>
        <taxon>Bacteria</taxon>
        <taxon>Pseudomonadati</taxon>
        <taxon>Pseudomonadota</taxon>
        <taxon>Alphaproteobacteria</taxon>
        <taxon>Rickettsiales</taxon>
        <taxon>Anaplasmataceae</taxon>
        <taxon>Wolbachieae</taxon>
        <taxon>Wolbachia</taxon>
    </lineage>
</organism>
<gene>
    <name evidence="1" type="ORF">WBAF_1495</name>
</gene>
<name>A0A3B0IY31_9RICK</name>
<reference evidence="1" key="1">
    <citation type="submission" date="2018-04" db="EMBL/GenBank/DDBJ databases">
        <authorList>
            <person name="Go L.Y."/>
            <person name="Mitchell J.A."/>
        </authorList>
    </citation>
    <scope>NUCLEOTIDE SEQUENCE</scope>
    <source>
        <strain evidence="1">WBAF</strain>
    </source>
</reference>
<proteinExistence type="predicted"/>
<dbReference type="EMBL" id="OUNF01000402">
    <property type="protein sequence ID" value="SPP34468.1"/>
    <property type="molecule type" value="Genomic_DNA"/>
</dbReference>
<sequence length="44" mass="4519">MVTKSALKSAGIESVLVFIAPTLVPIPNNVAIAPPVMKFVAVAL</sequence>
<accession>A0A3B0IY31</accession>
<evidence type="ECO:0000313" key="1">
    <source>
        <dbReference type="EMBL" id="SPP34468.1"/>
    </source>
</evidence>